<name>A0A2A4JC70_HELVI</name>
<feature type="region of interest" description="Disordered" evidence="3">
    <location>
        <begin position="15"/>
        <end position="146"/>
    </location>
</feature>
<dbReference type="Gene3D" id="1.10.10.2230">
    <property type="match status" value="1"/>
</dbReference>
<accession>A0A2A4JC70</accession>
<comment type="caution">
    <text evidence="5">The sequence shown here is derived from an EMBL/GenBank/DDBJ whole genome shotgun (WGS) entry which is preliminary data.</text>
</comment>
<organism evidence="5">
    <name type="scientific">Heliothis virescens</name>
    <name type="common">Tobacco budworm moth</name>
    <dbReference type="NCBI Taxonomy" id="7102"/>
    <lineage>
        <taxon>Eukaryota</taxon>
        <taxon>Metazoa</taxon>
        <taxon>Ecdysozoa</taxon>
        <taxon>Arthropoda</taxon>
        <taxon>Hexapoda</taxon>
        <taxon>Insecta</taxon>
        <taxon>Pterygota</taxon>
        <taxon>Neoptera</taxon>
        <taxon>Endopterygota</taxon>
        <taxon>Lepidoptera</taxon>
        <taxon>Glossata</taxon>
        <taxon>Ditrysia</taxon>
        <taxon>Noctuoidea</taxon>
        <taxon>Noctuidae</taxon>
        <taxon>Heliothinae</taxon>
        <taxon>Heliothis</taxon>
    </lineage>
</organism>
<dbReference type="InterPro" id="IPR022702">
    <property type="entry name" value="Cytosine_MeTrfase1_RFD"/>
</dbReference>
<keyword evidence="2" id="KW-0539">Nucleus</keyword>
<evidence type="ECO:0000256" key="1">
    <source>
        <dbReference type="ARBA" id="ARBA00004123"/>
    </source>
</evidence>
<dbReference type="GO" id="GO:0005634">
    <property type="term" value="C:nucleus"/>
    <property type="evidence" value="ECO:0007669"/>
    <property type="project" value="UniProtKB-SubCell"/>
</dbReference>
<feature type="compositionally biased region" description="Basic and acidic residues" evidence="3">
    <location>
        <begin position="56"/>
        <end position="95"/>
    </location>
</feature>
<reference evidence="5" key="1">
    <citation type="submission" date="2017-09" db="EMBL/GenBank/DDBJ databases">
        <title>Contemporary evolution of a Lepidopteran species, Heliothis virescens, in response to modern agricultural practices.</title>
        <authorList>
            <person name="Fritz M.L."/>
            <person name="Deyonke A.M."/>
            <person name="Papanicolaou A."/>
            <person name="Micinski S."/>
            <person name="Westbrook J."/>
            <person name="Gould F."/>
        </authorList>
    </citation>
    <scope>NUCLEOTIDE SEQUENCE [LARGE SCALE GENOMIC DNA]</scope>
    <source>
        <strain evidence="5">HvINT-</strain>
        <tissue evidence="5">Whole body</tissue>
    </source>
</reference>
<gene>
    <name evidence="5" type="ORF">B5V51_4597</name>
</gene>
<dbReference type="AlphaFoldDB" id="A0A2A4JC70"/>
<comment type="subcellular location">
    <subcellularLocation>
        <location evidence="1">Nucleus</location>
    </subcellularLocation>
</comment>
<dbReference type="STRING" id="7102.A0A2A4JC70"/>
<evidence type="ECO:0000313" key="5">
    <source>
        <dbReference type="EMBL" id="PCG69032.1"/>
    </source>
</evidence>
<dbReference type="EMBL" id="NWSH01002158">
    <property type="protein sequence ID" value="PCG69032.1"/>
    <property type="molecule type" value="Genomic_DNA"/>
</dbReference>
<feature type="domain" description="RFTS" evidence="4">
    <location>
        <begin position="230"/>
        <end position="365"/>
    </location>
</feature>
<feature type="compositionally biased region" description="Basic and acidic residues" evidence="3">
    <location>
        <begin position="133"/>
        <end position="143"/>
    </location>
</feature>
<proteinExistence type="predicted"/>
<sequence>MPVQNRSVLVNLQKDAEKIVSPVGKSKSPSQAPTRRSPRNGNQQKITTMFPSKRTRSPEGNEITPKKLKYDGDESKENSVDSIAEDNKNSNDLKVEVSSSCTDAVMNEEAQEGNKNGHKNEEEQTSSDVTTETSHKQDLIDSDDKIDDQIQIQKQNGSQELKQNGKSESELASVQKSLPDNEKCNICGQFLNNSDLIYYQGHPQDAVEEYIALTNEKLVLASGEDGDIMERPQTNITSFSIFDEQGHLCPIDGGLVENDVRIYMSGYLKSICSDSTEIDEESVPVKDVGPIIEWFIHGFDGGNRNCITLSTEFGEYNLLKPSQQYTPLMNNLYEKIWLSKVVVEYLEEYHYLQPSYEDLLEVIRESSIPELNDMKMTEEMLHKHAQFVCDQVVSLEADEDDEPLITLPCIRELIKLMGIKFGKRKFRTKIDYKKIDKKAWTKATTTPLVRKTFESFFTNQLDKTNHELVLRRKRCGFEAFDLPFYNTLRNLVHEVV</sequence>
<feature type="compositionally biased region" description="Polar residues" evidence="3">
    <location>
        <begin position="27"/>
        <end position="50"/>
    </location>
</feature>
<evidence type="ECO:0000256" key="2">
    <source>
        <dbReference type="ARBA" id="ARBA00023242"/>
    </source>
</evidence>
<protein>
    <recommendedName>
        <fullName evidence="4">RFTS domain-containing protein</fullName>
    </recommendedName>
</protein>
<feature type="region of interest" description="Disordered" evidence="3">
    <location>
        <begin position="156"/>
        <end position="175"/>
    </location>
</feature>
<evidence type="ECO:0000256" key="3">
    <source>
        <dbReference type="SAM" id="MobiDB-lite"/>
    </source>
</evidence>
<evidence type="ECO:0000259" key="4">
    <source>
        <dbReference type="Pfam" id="PF12047"/>
    </source>
</evidence>
<dbReference type="Pfam" id="PF12047">
    <property type="entry name" value="DNMT1-RFD"/>
    <property type="match status" value="1"/>
</dbReference>